<organism evidence="1">
    <name type="scientific">marine sediment metagenome</name>
    <dbReference type="NCBI Taxonomy" id="412755"/>
    <lineage>
        <taxon>unclassified sequences</taxon>
        <taxon>metagenomes</taxon>
        <taxon>ecological metagenomes</taxon>
    </lineage>
</organism>
<accession>X1JMB2</accession>
<comment type="caution">
    <text evidence="1">The sequence shown here is derived from an EMBL/GenBank/DDBJ whole genome shotgun (WGS) entry which is preliminary data.</text>
</comment>
<name>X1JMB2_9ZZZZ</name>
<dbReference type="AlphaFoldDB" id="X1JMB2"/>
<evidence type="ECO:0000313" key="1">
    <source>
        <dbReference type="EMBL" id="GAH70913.1"/>
    </source>
</evidence>
<dbReference type="SUPFAM" id="SSF55608">
    <property type="entry name" value="Homing endonucleases"/>
    <property type="match status" value="1"/>
</dbReference>
<dbReference type="InterPro" id="IPR027434">
    <property type="entry name" value="Homing_endonucl"/>
</dbReference>
<protein>
    <recommendedName>
        <fullName evidence="2">Homing endonuclease LAGLIDADG domain-containing protein</fullName>
    </recommendedName>
</protein>
<proteinExistence type="predicted"/>
<gene>
    <name evidence="1" type="ORF">S03H2_53047</name>
</gene>
<dbReference type="EMBL" id="BARU01033741">
    <property type="protein sequence ID" value="GAH70913.1"/>
    <property type="molecule type" value="Genomic_DNA"/>
</dbReference>
<sequence>MPRGKNQFREWTADDVKFLREHYLQLPLYEIAKIINKSYRGIQAKAQRLRLYQETTENMKPLQNLTEMEKAYIAGFFDGEGYFGVRTIYKNDRPVHAKSTINIGNTNKEIIYWLASKINFGKWKTKTPYIYHPKSQKASTAYTLSICGCFRVEPFLKAILPYLRIKKDLVIKLLELYEIHPRQTSYTLPIWKKILEIKILINSKKGTSIESRNRIAEFVKELEAAAKDPKDI</sequence>
<reference evidence="1" key="1">
    <citation type="journal article" date="2014" name="Front. Microbiol.">
        <title>High frequency of phylogenetically diverse reductive dehalogenase-homologous genes in deep subseafloor sedimentary metagenomes.</title>
        <authorList>
            <person name="Kawai M."/>
            <person name="Futagami T."/>
            <person name="Toyoda A."/>
            <person name="Takaki Y."/>
            <person name="Nishi S."/>
            <person name="Hori S."/>
            <person name="Arai W."/>
            <person name="Tsubouchi T."/>
            <person name="Morono Y."/>
            <person name="Uchiyama I."/>
            <person name="Ito T."/>
            <person name="Fujiyama A."/>
            <person name="Inagaki F."/>
            <person name="Takami H."/>
        </authorList>
    </citation>
    <scope>NUCLEOTIDE SEQUENCE</scope>
    <source>
        <strain evidence="1">Expedition CK06-06</strain>
    </source>
</reference>
<dbReference type="Gene3D" id="3.10.28.10">
    <property type="entry name" value="Homing endonucleases"/>
    <property type="match status" value="1"/>
</dbReference>
<evidence type="ECO:0008006" key="2">
    <source>
        <dbReference type="Google" id="ProtNLM"/>
    </source>
</evidence>